<sequence>MVVFPHAKINIGLFVTGKRNDGFHNLETIFFPVGWSDILEIGRGEGESGSFRFKNTGLEVGGDPGKNLVIKAYHLLAADFHLPAIQVHLHKIIPFGAGLGGGSADAAFMLKALNAFFDLRLSGQKMVTYAARLGSDCAFFIDDRPAFASGKGELLEPIELTLAGYRIIIVKPSFGVSTPEAYAGITPRPAGYDLRQLGQLPVNTWKEYIRNDFEATVFQKYPSLTLLKQQLYERGAEFVSMSGSGSAIYGLFKKDREINLDFPDCCVWQGETLI</sequence>
<evidence type="ECO:0000256" key="7">
    <source>
        <dbReference type="ARBA" id="ARBA00022840"/>
    </source>
</evidence>
<keyword evidence="4 9" id="KW-0808">Transferase</keyword>
<evidence type="ECO:0000313" key="12">
    <source>
        <dbReference type="EMBL" id="MCG4958958.1"/>
    </source>
</evidence>
<keyword evidence="5 9" id="KW-0547">Nucleotide-binding</keyword>
<dbReference type="HAMAP" id="MF_00061">
    <property type="entry name" value="IspE"/>
    <property type="match status" value="1"/>
</dbReference>
<dbReference type="Pfam" id="PF08544">
    <property type="entry name" value="GHMP_kinases_C"/>
    <property type="match status" value="1"/>
</dbReference>
<dbReference type="SUPFAM" id="SSF55060">
    <property type="entry name" value="GHMP Kinase, C-terminal domain"/>
    <property type="match status" value="1"/>
</dbReference>
<comment type="caution">
    <text evidence="15">The sequence shown here is derived from an EMBL/GenBank/DDBJ whole genome shotgun (WGS) entry which is preliminary data.</text>
</comment>
<dbReference type="SUPFAM" id="SSF54211">
    <property type="entry name" value="Ribosomal protein S5 domain 2-like"/>
    <property type="match status" value="1"/>
</dbReference>
<evidence type="ECO:0000313" key="16">
    <source>
        <dbReference type="EMBL" id="RGY06655.1"/>
    </source>
</evidence>
<reference evidence="13" key="3">
    <citation type="submission" date="2023-01" db="EMBL/GenBank/DDBJ databases">
        <title>Human gut microbiome strain richness.</title>
        <authorList>
            <person name="Chen-Liaw A."/>
        </authorList>
    </citation>
    <scope>NUCLEOTIDE SEQUENCE</scope>
    <source>
        <strain evidence="13">RTP21484st1_B7_RTP21484_190118</strain>
    </source>
</reference>
<evidence type="ECO:0000313" key="19">
    <source>
        <dbReference type="Proteomes" id="UP000284434"/>
    </source>
</evidence>
<evidence type="ECO:0000256" key="1">
    <source>
        <dbReference type="ARBA" id="ARBA00009684"/>
    </source>
</evidence>
<keyword evidence="7 9" id="KW-0067">ATP-binding</keyword>
<dbReference type="GO" id="GO:0005524">
    <property type="term" value="F:ATP binding"/>
    <property type="evidence" value="ECO:0007669"/>
    <property type="project" value="UniProtKB-UniRule"/>
</dbReference>
<evidence type="ECO:0000256" key="4">
    <source>
        <dbReference type="ARBA" id="ARBA00022679"/>
    </source>
</evidence>
<evidence type="ECO:0000256" key="8">
    <source>
        <dbReference type="ARBA" id="ARBA00032554"/>
    </source>
</evidence>
<feature type="binding site" evidence="9">
    <location>
        <begin position="94"/>
        <end position="104"/>
    </location>
    <ligand>
        <name>ATP</name>
        <dbReference type="ChEBI" id="CHEBI:30616"/>
    </ligand>
</feature>
<dbReference type="AlphaFoldDB" id="A0A1Y4A2P4"/>
<dbReference type="Proteomes" id="UP000284243">
    <property type="component" value="Unassembled WGS sequence"/>
</dbReference>
<evidence type="ECO:0000259" key="10">
    <source>
        <dbReference type="Pfam" id="PF00288"/>
    </source>
</evidence>
<evidence type="ECO:0000256" key="3">
    <source>
        <dbReference type="ARBA" id="ARBA00017473"/>
    </source>
</evidence>
<keyword evidence="9" id="KW-0414">Isoprene biosynthesis</keyword>
<dbReference type="EMBL" id="QSCO01000011">
    <property type="protein sequence ID" value="RGY06655.1"/>
    <property type="molecule type" value="Genomic_DNA"/>
</dbReference>
<keyword evidence="6 9" id="KW-0418">Kinase</keyword>
<dbReference type="Proteomes" id="UP000283426">
    <property type="component" value="Unassembled WGS sequence"/>
</dbReference>
<reference evidence="17 18" key="1">
    <citation type="submission" date="2018-08" db="EMBL/GenBank/DDBJ databases">
        <title>A genome reference for cultivated species of the human gut microbiota.</title>
        <authorList>
            <person name="Zou Y."/>
            <person name="Xue W."/>
            <person name="Luo G."/>
        </authorList>
    </citation>
    <scope>NUCLEOTIDE SEQUENCE [LARGE SCALE GENOMIC DNA]</scope>
    <source>
        <strain evidence="15 17">AF14-6AC</strain>
        <strain evidence="14 18">AF16-14</strain>
        <strain evidence="16 19">OF03-11</strain>
    </source>
</reference>
<dbReference type="PANTHER" id="PTHR43527">
    <property type="entry name" value="4-DIPHOSPHOCYTIDYL-2-C-METHYL-D-ERYTHRITOL KINASE, CHLOROPLASTIC"/>
    <property type="match status" value="1"/>
</dbReference>
<dbReference type="GO" id="GO:0019288">
    <property type="term" value="P:isopentenyl diphosphate biosynthetic process, methylerythritol 4-phosphate pathway"/>
    <property type="evidence" value="ECO:0007669"/>
    <property type="project" value="UniProtKB-UniRule"/>
</dbReference>
<evidence type="ECO:0000313" key="18">
    <source>
        <dbReference type="Proteomes" id="UP000284243"/>
    </source>
</evidence>
<name>A0A1Y4A2P4_9BACT</name>
<evidence type="ECO:0000259" key="11">
    <source>
        <dbReference type="Pfam" id="PF08544"/>
    </source>
</evidence>
<evidence type="ECO:0000313" key="15">
    <source>
        <dbReference type="EMBL" id="RGV19506.1"/>
    </source>
</evidence>
<organism evidence="15 17">
    <name type="scientific">Odoribacter splanchnicus</name>
    <dbReference type="NCBI Taxonomy" id="28118"/>
    <lineage>
        <taxon>Bacteria</taxon>
        <taxon>Pseudomonadati</taxon>
        <taxon>Bacteroidota</taxon>
        <taxon>Bacteroidia</taxon>
        <taxon>Bacteroidales</taxon>
        <taxon>Odoribacteraceae</taxon>
        <taxon>Odoribacter</taxon>
    </lineage>
</organism>
<dbReference type="InterPro" id="IPR004424">
    <property type="entry name" value="IspE"/>
</dbReference>
<dbReference type="RefSeq" id="WP_013610915.1">
    <property type="nucleotide sequence ID" value="NZ_BAABYK010000001.1"/>
</dbReference>
<evidence type="ECO:0000256" key="2">
    <source>
        <dbReference type="ARBA" id="ARBA00012052"/>
    </source>
</evidence>
<comment type="pathway">
    <text evidence="9">Isoprenoid biosynthesis; isopentenyl diphosphate biosynthesis via DXP pathway; isopentenyl diphosphate from 1-deoxy-D-xylulose 5-phosphate: step 3/6.</text>
</comment>
<dbReference type="EMBL" id="JAKNDN010000005">
    <property type="protein sequence ID" value="MCG4958958.1"/>
    <property type="molecule type" value="Genomic_DNA"/>
</dbReference>
<protein>
    <recommendedName>
        <fullName evidence="3 9">4-diphosphocytidyl-2-C-methyl-D-erythritol kinase</fullName>
        <shortName evidence="9">CMK</shortName>
        <ecNumber evidence="2 9">2.7.1.148</ecNumber>
    </recommendedName>
    <alternativeName>
        <fullName evidence="8 9">4-(cytidine-5'-diphospho)-2-C-methyl-D-erythritol kinase</fullName>
    </alternativeName>
</protein>
<evidence type="ECO:0000256" key="9">
    <source>
        <dbReference type="HAMAP-Rule" id="MF_00061"/>
    </source>
</evidence>
<accession>A0A1Y4A2P4</accession>
<dbReference type="InterPro" id="IPR020568">
    <property type="entry name" value="Ribosomal_Su5_D2-typ_SF"/>
</dbReference>
<dbReference type="PIRSF" id="PIRSF010376">
    <property type="entry name" value="IspE"/>
    <property type="match status" value="1"/>
</dbReference>
<dbReference type="PANTHER" id="PTHR43527:SF2">
    <property type="entry name" value="4-DIPHOSPHOCYTIDYL-2-C-METHYL-D-ERYTHRITOL KINASE, CHLOROPLASTIC"/>
    <property type="match status" value="1"/>
</dbReference>
<dbReference type="NCBIfam" id="TIGR00154">
    <property type="entry name" value="ispE"/>
    <property type="match status" value="1"/>
</dbReference>
<dbReference type="OMA" id="RWPSPAK"/>
<dbReference type="UniPathway" id="UPA00056">
    <property type="reaction ID" value="UER00094"/>
</dbReference>
<gene>
    <name evidence="9 12" type="primary">ispE</name>
    <name evidence="15" type="ORF">DWW24_18190</name>
    <name evidence="14" type="ORF">DWW57_01255</name>
    <name evidence="16" type="ORF">DXA53_09055</name>
    <name evidence="12" type="ORF">L0P03_03685</name>
    <name evidence="13" type="ORF">PN645_17550</name>
</gene>
<dbReference type="EC" id="2.7.1.148" evidence="2 9"/>
<comment type="function">
    <text evidence="9">Catalyzes the phosphorylation of the position 2 hydroxy group of 4-diphosphocytidyl-2C-methyl-D-erythritol.</text>
</comment>
<evidence type="ECO:0000313" key="13">
    <source>
        <dbReference type="EMBL" id="MDB9224785.1"/>
    </source>
</evidence>
<dbReference type="InterPro" id="IPR006204">
    <property type="entry name" value="GHMP_kinase_N_dom"/>
</dbReference>
<reference evidence="12" key="2">
    <citation type="submission" date="2022-01" db="EMBL/GenBank/DDBJ databases">
        <title>Collection of gut derived symbiotic bacterial strains cultured from healthy donors.</title>
        <authorList>
            <person name="Lin H."/>
            <person name="Kohout C."/>
            <person name="Waligurski E."/>
            <person name="Pamer E.G."/>
        </authorList>
    </citation>
    <scope>NUCLEOTIDE SEQUENCE</scope>
    <source>
        <strain evidence="12">DFI.1.149</strain>
    </source>
</reference>
<dbReference type="InterPro" id="IPR036554">
    <property type="entry name" value="GHMP_kinase_C_sf"/>
</dbReference>
<evidence type="ECO:0000313" key="14">
    <source>
        <dbReference type="EMBL" id="RGU59047.1"/>
    </source>
</evidence>
<dbReference type="Proteomes" id="UP000284434">
    <property type="component" value="Unassembled WGS sequence"/>
</dbReference>
<evidence type="ECO:0000313" key="17">
    <source>
        <dbReference type="Proteomes" id="UP000283426"/>
    </source>
</evidence>
<dbReference type="GeneID" id="61273829"/>
<dbReference type="Pfam" id="PF00288">
    <property type="entry name" value="GHMP_kinases_N"/>
    <property type="match status" value="1"/>
</dbReference>
<dbReference type="EMBL" id="QRYC01000001">
    <property type="protein sequence ID" value="RGU59047.1"/>
    <property type="molecule type" value="Genomic_DNA"/>
</dbReference>
<evidence type="ECO:0000256" key="5">
    <source>
        <dbReference type="ARBA" id="ARBA00022741"/>
    </source>
</evidence>
<dbReference type="Gene3D" id="3.30.70.890">
    <property type="entry name" value="GHMP kinase, C-terminal domain"/>
    <property type="match status" value="1"/>
</dbReference>
<feature type="domain" description="GHMP kinase C-terminal" evidence="11">
    <location>
        <begin position="205"/>
        <end position="257"/>
    </location>
</feature>
<dbReference type="EMBL" id="JAQMRD010000031">
    <property type="protein sequence ID" value="MDB9224785.1"/>
    <property type="molecule type" value="Genomic_DNA"/>
</dbReference>
<feature type="active site" evidence="9">
    <location>
        <position position="136"/>
    </location>
</feature>
<dbReference type="GO" id="GO:0016114">
    <property type="term" value="P:terpenoid biosynthetic process"/>
    <property type="evidence" value="ECO:0007669"/>
    <property type="project" value="UniProtKB-UniRule"/>
</dbReference>
<dbReference type="EMBL" id="QRYW01000049">
    <property type="protein sequence ID" value="RGV19506.1"/>
    <property type="molecule type" value="Genomic_DNA"/>
</dbReference>
<dbReference type="InterPro" id="IPR013750">
    <property type="entry name" value="GHMP_kinase_C_dom"/>
</dbReference>
<proteinExistence type="inferred from homology"/>
<dbReference type="Proteomes" id="UP001212263">
    <property type="component" value="Unassembled WGS sequence"/>
</dbReference>
<evidence type="ECO:0000256" key="6">
    <source>
        <dbReference type="ARBA" id="ARBA00022777"/>
    </source>
</evidence>
<feature type="domain" description="GHMP kinase N-terminal" evidence="10">
    <location>
        <begin position="67"/>
        <end position="150"/>
    </location>
</feature>
<dbReference type="Proteomes" id="UP001199750">
    <property type="component" value="Unassembled WGS sequence"/>
</dbReference>
<comment type="similarity">
    <text evidence="1 9">Belongs to the GHMP kinase family. IspE subfamily.</text>
</comment>
<dbReference type="GO" id="GO:0050515">
    <property type="term" value="F:4-(cytidine 5'-diphospho)-2-C-methyl-D-erythritol kinase activity"/>
    <property type="evidence" value="ECO:0007669"/>
    <property type="project" value="UniProtKB-UniRule"/>
</dbReference>
<dbReference type="InterPro" id="IPR014721">
    <property type="entry name" value="Ribsml_uS5_D2-typ_fold_subgr"/>
</dbReference>
<comment type="catalytic activity">
    <reaction evidence="9">
        <text>4-CDP-2-C-methyl-D-erythritol + ATP = 4-CDP-2-C-methyl-D-erythritol 2-phosphate + ADP + H(+)</text>
        <dbReference type="Rhea" id="RHEA:18437"/>
        <dbReference type="ChEBI" id="CHEBI:15378"/>
        <dbReference type="ChEBI" id="CHEBI:30616"/>
        <dbReference type="ChEBI" id="CHEBI:57823"/>
        <dbReference type="ChEBI" id="CHEBI:57919"/>
        <dbReference type="ChEBI" id="CHEBI:456216"/>
        <dbReference type="EC" id="2.7.1.148"/>
    </reaction>
</comment>
<feature type="active site" evidence="9">
    <location>
        <position position="8"/>
    </location>
</feature>
<dbReference type="Gene3D" id="3.30.230.10">
    <property type="match status" value="1"/>
</dbReference>